<reference evidence="1" key="1">
    <citation type="submission" date="2019-08" db="EMBL/GenBank/DDBJ databases">
        <authorList>
            <person name="Kucharzyk K."/>
            <person name="Murdoch R.W."/>
            <person name="Higgins S."/>
            <person name="Loffler F."/>
        </authorList>
    </citation>
    <scope>NUCLEOTIDE SEQUENCE</scope>
</reference>
<proteinExistence type="predicted"/>
<dbReference type="AlphaFoldDB" id="A0A645F1L9"/>
<organism evidence="1">
    <name type="scientific">bioreactor metagenome</name>
    <dbReference type="NCBI Taxonomy" id="1076179"/>
    <lineage>
        <taxon>unclassified sequences</taxon>
        <taxon>metagenomes</taxon>
        <taxon>ecological metagenomes</taxon>
    </lineage>
</organism>
<comment type="caution">
    <text evidence="1">The sequence shown here is derived from an EMBL/GenBank/DDBJ whole genome shotgun (WGS) entry which is preliminary data.</text>
</comment>
<dbReference type="EMBL" id="VSSQ01053288">
    <property type="protein sequence ID" value="MPN07329.1"/>
    <property type="molecule type" value="Genomic_DNA"/>
</dbReference>
<sequence>MAETKRMDTMVMVSVTACITRLEEMARPRSVTSSLPISPARMVSSSTPRVAVLMPPAVEPDEPPIIIIRMPITKELSRNTP</sequence>
<accession>A0A645F1L9</accession>
<evidence type="ECO:0000313" key="1">
    <source>
        <dbReference type="EMBL" id="MPN07329.1"/>
    </source>
</evidence>
<gene>
    <name evidence="1" type="ORF">SDC9_154595</name>
</gene>
<name>A0A645F1L9_9ZZZZ</name>
<protein>
    <submittedName>
        <fullName evidence="1">Uncharacterized protein</fullName>
    </submittedName>
</protein>